<dbReference type="EMBL" id="AP024233">
    <property type="protein sequence ID" value="BCO09339.1"/>
    <property type="molecule type" value="Genomic_DNA"/>
</dbReference>
<evidence type="ECO:0000313" key="8">
    <source>
        <dbReference type="EMBL" id="BCO09339.1"/>
    </source>
</evidence>
<evidence type="ECO:0000256" key="2">
    <source>
        <dbReference type="ARBA" id="ARBA00011044"/>
    </source>
</evidence>
<reference evidence="8" key="1">
    <citation type="submission" date="2020-12" db="EMBL/GenBank/DDBJ databases">
        <title>Desulfobium dissulfuricans gen. nov., sp. nov., a novel mesophilic, sulfate-reducing bacterium isolated from a deep-sea hydrothermal vent.</title>
        <authorList>
            <person name="Hashimoto Y."/>
            <person name="Tame A."/>
            <person name="Sawayama S."/>
            <person name="Miyazaki J."/>
            <person name="Takai K."/>
            <person name="Nakagawa S."/>
        </authorList>
    </citation>
    <scope>NUCLEOTIDE SEQUENCE</scope>
    <source>
        <strain evidence="8">GF1</strain>
    </source>
</reference>
<protein>
    <submittedName>
        <fullName evidence="8">Transposase</fullName>
    </submittedName>
</protein>
<dbReference type="GO" id="GO:0003677">
    <property type="term" value="F:DNA binding"/>
    <property type="evidence" value="ECO:0007669"/>
    <property type="project" value="UniProtKB-KW"/>
</dbReference>
<dbReference type="Pfam" id="PF07282">
    <property type="entry name" value="Cas12f1-like_TNB"/>
    <property type="match status" value="1"/>
</dbReference>
<dbReference type="GO" id="GO:0032196">
    <property type="term" value="P:transposition"/>
    <property type="evidence" value="ECO:0007669"/>
    <property type="project" value="UniProtKB-KW"/>
</dbReference>
<keyword evidence="5" id="KW-0233">DNA recombination</keyword>
<dbReference type="NCBIfam" id="NF040570">
    <property type="entry name" value="guided_TnpB"/>
    <property type="match status" value="1"/>
</dbReference>
<dbReference type="InterPro" id="IPR010095">
    <property type="entry name" value="Cas12f1-like_TNB"/>
</dbReference>
<evidence type="ECO:0000256" key="3">
    <source>
        <dbReference type="ARBA" id="ARBA00022578"/>
    </source>
</evidence>
<evidence type="ECO:0000256" key="4">
    <source>
        <dbReference type="ARBA" id="ARBA00023125"/>
    </source>
</evidence>
<dbReference type="GO" id="GO:0006310">
    <property type="term" value="P:DNA recombination"/>
    <property type="evidence" value="ECO:0007669"/>
    <property type="project" value="UniProtKB-KW"/>
</dbReference>
<comment type="similarity">
    <text evidence="2">In the N-terminal section; belongs to the transposase 2 family.</text>
</comment>
<dbReference type="InterPro" id="IPR001959">
    <property type="entry name" value="Transposase"/>
</dbReference>
<keyword evidence="3" id="KW-0815">Transposition</keyword>
<dbReference type="PANTHER" id="PTHR30405">
    <property type="entry name" value="TRANSPOSASE"/>
    <property type="match status" value="1"/>
</dbReference>
<dbReference type="Proteomes" id="UP001063350">
    <property type="component" value="Chromosome"/>
</dbReference>
<comment type="similarity">
    <text evidence="1">In the C-terminal section; belongs to the transposase 35 family.</text>
</comment>
<evidence type="ECO:0000313" key="9">
    <source>
        <dbReference type="Proteomes" id="UP001063350"/>
    </source>
</evidence>
<proteinExistence type="inferred from homology"/>
<name>A0A915U1G1_9BACT</name>
<keyword evidence="4" id="KW-0238">DNA-binding</keyword>
<dbReference type="NCBIfam" id="TIGR01766">
    <property type="entry name" value="IS200/IS605 family accessory protein TnpB-like domain"/>
    <property type="match status" value="1"/>
</dbReference>
<evidence type="ECO:0000256" key="1">
    <source>
        <dbReference type="ARBA" id="ARBA00008761"/>
    </source>
</evidence>
<sequence>MQRTISIKLETSPEQRRALIELAHEFAQGCNLVARFAAERRITNRVKLHHLAYYPVRENTRLGSQMVCNAIRAVAGAYKALKANKRLPKDGPFTDIVFGGRGAVHFDKRTYSIRGETLSLYTLDGRIQVPMRLGEFQRAYLDRGIPKEAKLVQKPKGWFFHLVLDVPVGKARSGGTLGVDLGENNIAATSTGKVFGGGKLRYDRDRYLALRRRLQRNGSQSAKQLLKRISGRERRHVTHVNHEVSKAIVTEAVRVGAGVIALERLTHIRKRIKAGKRLRSRLHRWAWAQLQGMIAYKAEAMGIEVLYVNPAYSSQTCNNCGQIVTRKRHTLSCSCGNRAHSDVNAALNLARLGETAVSSRGVVNRPDVAA</sequence>
<dbReference type="AlphaFoldDB" id="A0A915U1G1"/>
<evidence type="ECO:0000259" key="7">
    <source>
        <dbReference type="Pfam" id="PF07282"/>
    </source>
</evidence>
<accession>A0A915U1G1</accession>
<evidence type="ECO:0000259" key="6">
    <source>
        <dbReference type="Pfam" id="PF01385"/>
    </source>
</evidence>
<feature type="domain" description="Probable transposase IS891/IS1136/IS1341" evidence="6">
    <location>
        <begin position="169"/>
        <end position="266"/>
    </location>
</feature>
<feature type="domain" description="Cas12f1-like TNB" evidence="7">
    <location>
        <begin position="287"/>
        <end position="349"/>
    </location>
</feature>
<gene>
    <name evidence="8" type="ORF">GF1_17150</name>
</gene>
<dbReference type="KEGG" id="ddu:GF1_17150"/>
<dbReference type="Pfam" id="PF01385">
    <property type="entry name" value="OrfB_IS605"/>
    <property type="match status" value="1"/>
</dbReference>
<evidence type="ECO:0000256" key="5">
    <source>
        <dbReference type="ARBA" id="ARBA00023172"/>
    </source>
</evidence>
<dbReference type="PANTHER" id="PTHR30405:SF11">
    <property type="entry name" value="RNA-GUIDED DNA ENDONUCLEASE RV2885C-RELATED"/>
    <property type="match status" value="1"/>
</dbReference>
<keyword evidence="9" id="KW-1185">Reference proteome</keyword>
<organism evidence="8 9">
    <name type="scientific">Desulfolithobacter dissulfuricans</name>
    <dbReference type="NCBI Taxonomy" id="2795293"/>
    <lineage>
        <taxon>Bacteria</taxon>
        <taxon>Pseudomonadati</taxon>
        <taxon>Thermodesulfobacteriota</taxon>
        <taxon>Desulfobulbia</taxon>
        <taxon>Desulfobulbales</taxon>
        <taxon>Desulfobulbaceae</taxon>
        <taxon>Desulfolithobacter</taxon>
    </lineage>
</organism>
<dbReference type="RefSeq" id="WP_267926099.1">
    <property type="nucleotide sequence ID" value="NZ_AP024233.1"/>
</dbReference>
<dbReference type="InterPro" id="IPR051399">
    <property type="entry name" value="RNA-guided_DNA_endo/Transpos"/>
</dbReference>